<keyword evidence="2 7" id="KW-0645">Protease</keyword>
<evidence type="ECO:0000256" key="1">
    <source>
        <dbReference type="ARBA" id="ARBA00000707"/>
    </source>
</evidence>
<keyword evidence="9" id="KW-0812">Transmembrane</keyword>
<evidence type="ECO:0000256" key="4">
    <source>
        <dbReference type="ARBA" id="ARBA00022801"/>
    </source>
</evidence>
<dbReference type="EMBL" id="CH476647">
    <property type="protein sequence ID" value="EDN99013.1"/>
    <property type="molecule type" value="Genomic_DNA"/>
</dbReference>
<keyword evidence="3 7" id="KW-0833">Ubl conjugation pathway</keyword>
<evidence type="ECO:0000256" key="6">
    <source>
        <dbReference type="PROSITE-ProRule" id="PRU01393"/>
    </source>
</evidence>
<evidence type="ECO:0000256" key="7">
    <source>
        <dbReference type="RuleBase" id="RU361215"/>
    </source>
</evidence>
<keyword evidence="9" id="KW-1133">Transmembrane helix</keyword>
<dbReference type="Gene3D" id="3.40.532.10">
    <property type="entry name" value="Peptidase C12, ubiquitin carboxyl-terminal hydrolase"/>
    <property type="match status" value="1"/>
</dbReference>
<dbReference type="InterPro" id="IPR036959">
    <property type="entry name" value="Peptidase_C12_UCH_sf"/>
</dbReference>
<evidence type="ECO:0000259" key="10">
    <source>
        <dbReference type="PROSITE" id="PS52048"/>
    </source>
</evidence>
<dbReference type="GO" id="GO:0005737">
    <property type="term" value="C:cytoplasm"/>
    <property type="evidence" value="ECO:0000318"/>
    <property type="project" value="GO_Central"/>
</dbReference>
<dbReference type="AlphaFoldDB" id="A7F8E2"/>
<comment type="caution">
    <text evidence="6">Lacks conserved residue(s) required for the propagation of feature annotation.</text>
</comment>
<accession>A7F8E2</accession>
<dbReference type="GO" id="GO:0030163">
    <property type="term" value="P:protein catabolic process"/>
    <property type="evidence" value="ECO:0000318"/>
    <property type="project" value="GO_Central"/>
</dbReference>
<feature type="transmembrane region" description="Helical" evidence="9">
    <location>
        <begin position="44"/>
        <end position="61"/>
    </location>
</feature>
<keyword evidence="5 7" id="KW-0788">Thiol protease</keyword>
<dbReference type="KEGG" id="ssl:SS1G_13873"/>
<protein>
    <recommendedName>
        <fullName evidence="7">Ubiquitin carboxyl-terminal hydrolase</fullName>
        <ecNumber evidence="7">3.4.19.12</ecNumber>
    </recommendedName>
</protein>
<dbReference type="PANTHER" id="PTHR10589:SF41">
    <property type="entry name" value="UBIQUITIN CARBOXYL-TERMINAL HYDROLASE"/>
    <property type="match status" value="1"/>
</dbReference>
<comment type="catalytic activity">
    <reaction evidence="1 7">
        <text>Thiol-dependent hydrolysis of ester, thioester, amide, peptide and isopeptide bonds formed by the C-terminal Gly of ubiquitin (a 76-residue protein attached to proteins as an intracellular targeting signal).</text>
        <dbReference type="EC" id="3.4.19.12"/>
    </reaction>
</comment>
<evidence type="ECO:0000256" key="3">
    <source>
        <dbReference type="ARBA" id="ARBA00022786"/>
    </source>
</evidence>
<name>A7F8E2_SCLS1</name>
<dbReference type="PRINTS" id="PR00707">
    <property type="entry name" value="UBCTHYDRLASE"/>
</dbReference>
<feature type="domain" description="UCH catalytic" evidence="10">
    <location>
        <begin position="289"/>
        <end position="521"/>
    </location>
</feature>
<evidence type="ECO:0000256" key="8">
    <source>
        <dbReference type="SAM" id="MobiDB-lite"/>
    </source>
</evidence>
<organism evidence="11 12">
    <name type="scientific">Sclerotinia sclerotiorum (strain ATCC 18683 / 1980 / Ss-1)</name>
    <name type="common">White mold</name>
    <name type="synonym">Whetzelinia sclerotiorum</name>
    <dbReference type="NCBI Taxonomy" id="665079"/>
    <lineage>
        <taxon>Eukaryota</taxon>
        <taxon>Fungi</taxon>
        <taxon>Dikarya</taxon>
        <taxon>Ascomycota</taxon>
        <taxon>Pezizomycotina</taxon>
        <taxon>Leotiomycetes</taxon>
        <taxon>Helotiales</taxon>
        <taxon>Sclerotiniaceae</taxon>
        <taxon>Sclerotinia</taxon>
    </lineage>
</organism>
<evidence type="ECO:0000313" key="12">
    <source>
        <dbReference type="Proteomes" id="UP000001312"/>
    </source>
</evidence>
<sequence length="574" mass="62787">MERRRNLRIVFIIGEENENPNLGIRSQAEGMEGIERKGENDSNILRWSLIATITSLILLALPTTKGVVFWMAVGASVAGSPVQVALMAWGSGLVSGRGSSTSSNIFSEEDCGRERNFISAQKVLGDVDLGIDSEVSLINVKGKGKGEERSEMEKLYVRMGMIEQVGACLATVAWSLGLSTGIGGNENGHEGTEDGLVDFGDWDFWEWMGKRGGFLLAAGLIGGRKGRDLSKDVDTDVDTDYESLVIAKRSLPLSASIIEGVGTDTDDGSFVTAKTSLPLSASIIEGRKVFTKLENNPGVMNKLAAKLGLSPALKFYDVYSLIESELLGHIPRPVYALLFIIPLTSSWEKIRLAKDMAREPYDKCGADEPIIWFKQIMCGDCGTIGLLHCLLNGPAQEYILPNTTLSQLYEECIPLNPEARAELLYDNEALEEAHQSCAELGDTKPSPLGKENSGLHFVAFVQGDDGWLWELEGNRVGPVRRGKLEEGEDILSEHVLKRCMGGLVEMDGGKDYRYSCIALAKDPSQFVSLPLHFLDRGRSLRDEGVPRRGIWDPTYRHPSWSPPPPDNGGKLPVE</sequence>
<gene>
    <name evidence="11" type="ORF">SS1G_13873</name>
</gene>
<dbReference type="eggNOG" id="KOG1415">
    <property type="taxonomic scope" value="Eukaryota"/>
</dbReference>
<dbReference type="STRING" id="665079.A7F8E2"/>
<proteinExistence type="inferred from homology"/>
<dbReference type="InterPro" id="IPR001578">
    <property type="entry name" value="Peptidase_C12_UCH"/>
</dbReference>
<evidence type="ECO:0000256" key="5">
    <source>
        <dbReference type="ARBA" id="ARBA00022807"/>
    </source>
</evidence>
<dbReference type="Proteomes" id="UP000001312">
    <property type="component" value="Unassembled WGS sequence"/>
</dbReference>
<keyword evidence="12" id="KW-1185">Reference proteome</keyword>
<dbReference type="GO" id="GO:0006511">
    <property type="term" value="P:ubiquitin-dependent protein catabolic process"/>
    <property type="evidence" value="ECO:0007669"/>
    <property type="project" value="UniProtKB-UniRule"/>
</dbReference>
<dbReference type="EC" id="3.4.19.12" evidence="7"/>
<dbReference type="InterPro" id="IPR038765">
    <property type="entry name" value="Papain-like_cys_pep_sf"/>
</dbReference>
<dbReference type="RefSeq" id="XP_001585304.1">
    <property type="nucleotide sequence ID" value="XM_001585254.1"/>
</dbReference>
<feature type="region of interest" description="Disordered" evidence="8">
    <location>
        <begin position="551"/>
        <end position="574"/>
    </location>
</feature>
<dbReference type="Pfam" id="PF01088">
    <property type="entry name" value="Peptidase_C12"/>
    <property type="match status" value="1"/>
</dbReference>
<keyword evidence="4 7" id="KW-0378">Hydrolase</keyword>
<evidence type="ECO:0000313" key="11">
    <source>
        <dbReference type="EMBL" id="EDN99013.1"/>
    </source>
</evidence>
<dbReference type="PANTHER" id="PTHR10589">
    <property type="entry name" value="UBIQUITIN CARBOXYL-TERMINAL HYDROLASE"/>
    <property type="match status" value="1"/>
</dbReference>
<dbReference type="GO" id="GO:0004843">
    <property type="term" value="F:cysteine-type deubiquitinase activity"/>
    <property type="evidence" value="ECO:0000318"/>
    <property type="project" value="GO_Central"/>
</dbReference>
<evidence type="ECO:0000256" key="9">
    <source>
        <dbReference type="SAM" id="Phobius"/>
    </source>
</evidence>
<comment type="similarity">
    <text evidence="6 7">Belongs to the peptidase C12 family.</text>
</comment>
<dbReference type="PROSITE" id="PS52048">
    <property type="entry name" value="UCH_DOMAIN"/>
    <property type="match status" value="1"/>
</dbReference>
<dbReference type="HOGENOM" id="CLU_474992_0_0_1"/>
<evidence type="ECO:0000256" key="2">
    <source>
        <dbReference type="ARBA" id="ARBA00022670"/>
    </source>
</evidence>
<dbReference type="SUPFAM" id="SSF54001">
    <property type="entry name" value="Cysteine proteinases"/>
    <property type="match status" value="1"/>
</dbReference>
<dbReference type="GeneID" id="5481297"/>
<dbReference type="FunFam" id="3.40.532.10:FF:000008">
    <property type="entry name" value="Ubiquitin carboxyl-terminal hydrolase"/>
    <property type="match status" value="1"/>
</dbReference>
<dbReference type="CDD" id="cd09616">
    <property type="entry name" value="Peptidase_C12_UCH_L1_L3"/>
    <property type="match status" value="1"/>
</dbReference>
<keyword evidence="9" id="KW-0472">Membrane</keyword>
<dbReference type="InParanoid" id="A7F8E2"/>
<reference evidence="12" key="1">
    <citation type="journal article" date="2011" name="PLoS Genet.">
        <title>Genomic analysis of the necrotrophic fungal pathogens Sclerotinia sclerotiorum and Botrytis cinerea.</title>
        <authorList>
            <person name="Amselem J."/>
            <person name="Cuomo C.A."/>
            <person name="van Kan J.A."/>
            <person name="Viaud M."/>
            <person name="Benito E.P."/>
            <person name="Couloux A."/>
            <person name="Coutinho P.M."/>
            <person name="de Vries R.P."/>
            <person name="Dyer P.S."/>
            <person name="Fillinger S."/>
            <person name="Fournier E."/>
            <person name="Gout L."/>
            <person name="Hahn M."/>
            <person name="Kohn L."/>
            <person name="Lapalu N."/>
            <person name="Plummer K.M."/>
            <person name="Pradier J.M."/>
            <person name="Quevillon E."/>
            <person name="Sharon A."/>
            <person name="Simon A."/>
            <person name="ten Have A."/>
            <person name="Tudzynski B."/>
            <person name="Tudzynski P."/>
            <person name="Wincker P."/>
            <person name="Andrew M."/>
            <person name="Anthouard V."/>
            <person name="Beever R.E."/>
            <person name="Beffa R."/>
            <person name="Benoit I."/>
            <person name="Bouzid O."/>
            <person name="Brault B."/>
            <person name="Chen Z."/>
            <person name="Choquer M."/>
            <person name="Collemare J."/>
            <person name="Cotton P."/>
            <person name="Danchin E.G."/>
            <person name="Da Silva C."/>
            <person name="Gautier A."/>
            <person name="Giraud C."/>
            <person name="Giraud T."/>
            <person name="Gonzalez C."/>
            <person name="Grossetete S."/>
            <person name="Guldener U."/>
            <person name="Henrissat B."/>
            <person name="Howlett B.J."/>
            <person name="Kodira C."/>
            <person name="Kretschmer M."/>
            <person name="Lappartient A."/>
            <person name="Leroch M."/>
            <person name="Levis C."/>
            <person name="Mauceli E."/>
            <person name="Neuveglise C."/>
            <person name="Oeser B."/>
            <person name="Pearson M."/>
            <person name="Poulain J."/>
            <person name="Poussereau N."/>
            <person name="Quesneville H."/>
            <person name="Rascle C."/>
            <person name="Schumacher J."/>
            <person name="Segurens B."/>
            <person name="Sexton A."/>
            <person name="Silva E."/>
            <person name="Sirven C."/>
            <person name="Soanes D.M."/>
            <person name="Talbot N.J."/>
            <person name="Templeton M."/>
            <person name="Yandava C."/>
            <person name="Yarden O."/>
            <person name="Zeng Q."/>
            <person name="Rollins J.A."/>
            <person name="Lebrun M.H."/>
            <person name="Dickman M."/>
        </authorList>
    </citation>
    <scope>NUCLEOTIDE SEQUENCE [LARGE SCALE GENOMIC DNA]</scope>
    <source>
        <strain evidence="12">ATCC 18683 / 1980 / Ss-1</strain>
    </source>
</reference>